<evidence type="ECO:0000256" key="3">
    <source>
        <dbReference type="ARBA" id="ARBA00018111"/>
    </source>
</evidence>
<dbReference type="InterPro" id="IPR053925">
    <property type="entry name" value="RecX_HTH_3rd"/>
</dbReference>
<evidence type="ECO:0000313" key="8">
    <source>
        <dbReference type="EMBL" id="PIY69455.1"/>
    </source>
</evidence>
<feature type="domain" description="RecX third three-helical" evidence="7">
    <location>
        <begin position="105"/>
        <end position="149"/>
    </location>
</feature>
<comment type="caution">
    <text evidence="8">The sequence shown here is derived from an EMBL/GenBank/DDBJ whole genome shotgun (WGS) entry which is preliminary data.</text>
</comment>
<comment type="similarity">
    <text evidence="2 5">Belongs to the RecX family.</text>
</comment>
<dbReference type="Pfam" id="PF02631">
    <property type="entry name" value="RecX_HTH2"/>
    <property type="match status" value="1"/>
</dbReference>
<gene>
    <name evidence="5" type="primary">recX</name>
    <name evidence="8" type="ORF">COY90_00555</name>
</gene>
<keyword evidence="4 5" id="KW-0963">Cytoplasm</keyword>
<name>A0A2M7QE00_9BACT</name>
<dbReference type="HAMAP" id="MF_01114">
    <property type="entry name" value="RecX"/>
    <property type="match status" value="1"/>
</dbReference>
<feature type="domain" description="RecX second three-helical" evidence="6">
    <location>
        <begin position="57"/>
        <end position="96"/>
    </location>
</feature>
<dbReference type="InterPro" id="IPR003783">
    <property type="entry name" value="Regulatory_RecX"/>
</dbReference>
<dbReference type="Pfam" id="PF21981">
    <property type="entry name" value="RecX_HTH3"/>
    <property type="match status" value="1"/>
</dbReference>
<dbReference type="InterPro" id="IPR053924">
    <property type="entry name" value="RecX_HTH_2nd"/>
</dbReference>
<dbReference type="Proteomes" id="UP000230108">
    <property type="component" value="Unassembled WGS sequence"/>
</dbReference>
<dbReference type="PANTHER" id="PTHR33602">
    <property type="entry name" value="REGULATORY PROTEIN RECX FAMILY PROTEIN"/>
    <property type="match status" value="1"/>
</dbReference>
<organism evidence="8 9">
    <name type="scientific">Candidatus Roizmanbacteria bacterium CG_4_10_14_0_8_um_filter_39_9</name>
    <dbReference type="NCBI Taxonomy" id="1974829"/>
    <lineage>
        <taxon>Bacteria</taxon>
        <taxon>Candidatus Roizmaniibacteriota</taxon>
    </lineage>
</organism>
<evidence type="ECO:0000256" key="2">
    <source>
        <dbReference type="ARBA" id="ARBA00009695"/>
    </source>
</evidence>
<comment type="subcellular location">
    <subcellularLocation>
        <location evidence="1 5">Cytoplasm</location>
    </subcellularLocation>
</comment>
<dbReference type="Gene3D" id="1.10.10.10">
    <property type="entry name" value="Winged helix-like DNA-binding domain superfamily/Winged helix DNA-binding domain"/>
    <property type="match status" value="3"/>
</dbReference>
<dbReference type="EMBL" id="PFLF01000015">
    <property type="protein sequence ID" value="PIY69455.1"/>
    <property type="molecule type" value="Genomic_DNA"/>
</dbReference>
<dbReference type="GO" id="GO:0006282">
    <property type="term" value="P:regulation of DNA repair"/>
    <property type="evidence" value="ECO:0007669"/>
    <property type="project" value="UniProtKB-UniRule"/>
</dbReference>
<sequence>MDSKVYSRTLSFAYFYLKFRLRTVAEVSRYLKKKSPFFAGEIADKVIAQLTTEGLLNDERFVSMYIHDRTLLKPRSPFLLKLELSKLGVSKDIIDAYFEKNQTDELPLAYDALKKKLIRFQRLEEKIRNKKAIAYLLRKGFSYDTAKKAYLELFPSDL</sequence>
<accession>A0A2M7QE00</accession>
<evidence type="ECO:0000259" key="7">
    <source>
        <dbReference type="Pfam" id="PF21981"/>
    </source>
</evidence>
<dbReference type="GO" id="GO:0005737">
    <property type="term" value="C:cytoplasm"/>
    <property type="evidence" value="ECO:0007669"/>
    <property type="project" value="UniProtKB-SubCell"/>
</dbReference>
<dbReference type="PANTHER" id="PTHR33602:SF1">
    <property type="entry name" value="REGULATORY PROTEIN RECX FAMILY PROTEIN"/>
    <property type="match status" value="1"/>
</dbReference>
<reference evidence="9" key="1">
    <citation type="submission" date="2017-09" db="EMBL/GenBank/DDBJ databases">
        <title>Depth-based differentiation of microbial function through sediment-hosted aquifers and enrichment of novel symbionts in the deep terrestrial subsurface.</title>
        <authorList>
            <person name="Probst A.J."/>
            <person name="Ladd B."/>
            <person name="Jarett J.K."/>
            <person name="Geller-Mcgrath D.E."/>
            <person name="Sieber C.M.K."/>
            <person name="Emerson J.B."/>
            <person name="Anantharaman K."/>
            <person name="Thomas B.C."/>
            <person name="Malmstrom R."/>
            <person name="Stieglmeier M."/>
            <person name="Klingl A."/>
            <person name="Woyke T."/>
            <person name="Ryan C.M."/>
            <person name="Banfield J.F."/>
        </authorList>
    </citation>
    <scope>NUCLEOTIDE SEQUENCE [LARGE SCALE GENOMIC DNA]</scope>
</reference>
<evidence type="ECO:0000256" key="5">
    <source>
        <dbReference type="HAMAP-Rule" id="MF_01114"/>
    </source>
</evidence>
<protein>
    <recommendedName>
        <fullName evidence="3 5">Regulatory protein RecX</fullName>
    </recommendedName>
</protein>
<comment type="function">
    <text evidence="5">Modulates RecA activity.</text>
</comment>
<evidence type="ECO:0000259" key="6">
    <source>
        <dbReference type="Pfam" id="PF02631"/>
    </source>
</evidence>
<evidence type="ECO:0000256" key="1">
    <source>
        <dbReference type="ARBA" id="ARBA00004496"/>
    </source>
</evidence>
<dbReference type="AlphaFoldDB" id="A0A2M7QE00"/>
<dbReference type="InterPro" id="IPR036388">
    <property type="entry name" value="WH-like_DNA-bd_sf"/>
</dbReference>
<evidence type="ECO:0000256" key="4">
    <source>
        <dbReference type="ARBA" id="ARBA00022490"/>
    </source>
</evidence>
<evidence type="ECO:0000313" key="9">
    <source>
        <dbReference type="Proteomes" id="UP000230108"/>
    </source>
</evidence>
<proteinExistence type="inferred from homology"/>